<evidence type="ECO:0000256" key="1">
    <source>
        <dbReference type="SAM" id="MobiDB-lite"/>
    </source>
</evidence>
<dbReference type="Gene3D" id="3.10.10.10">
    <property type="entry name" value="HIV Type 1 Reverse Transcriptase, subunit A, domain 1"/>
    <property type="match status" value="1"/>
</dbReference>
<comment type="caution">
    <text evidence="2">The sequence shown here is derived from an EMBL/GenBank/DDBJ whole genome shotgun (WGS) entry which is preliminary data.</text>
</comment>
<accession>A0A388KWP7</accession>
<proteinExistence type="predicted"/>
<dbReference type="Gramene" id="GBG74383">
    <property type="protein sequence ID" value="GBG74383"/>
    <property type="gene ID" value="CBR_g18794"/>
</dbReference>
<name>A0A388KWP7_CHABU</name>
<dbReference type="OrthoDB" id="5599163at2759"/>
<organism evidence="2 3">
    <name type="scientific">Chara braunii</name>
    <name type="common">Braun's stonewort</name>
    <dbReference type="NCBI Taxonomy" id="69332"/>
    <lineage>
        <taxon>Eukaryota</taxon>
        <taxon>Viridiplantae</taxon>
        <taxon>Streptophyta</taxon>
        <taxon>Charophyceae</taxon>
        <taxon>Charales</taxon>
        <taxon>Characeae</taxon>
        <taxon>Chara</taxon>
    </lineage>
</organism>
<feature type="compositionally biased region" description="Acidic residues" evidence="1">
    <location>
        <begin position="275"/>
        <end position="296"/>
    </location>
</feature>
<dbReference type="Proteomes" id="UP000265515">
    <property type="component" value="Unassembled WGS sequence"/>
</dbReference>
<protein>
    <submittedName>
        <fullName evidence="2">Uncharacterized protein</fullName>
    </submittedName>
</protein>
<sequence length="296" mass="33115">MDIGDGNLTQQERERVSEVLKICDKFIAFSDAERGRIDPRYDKPARIYIVPHIPRNDAGWKYTQKEKEEVIAFLKEKMVSYVAEPSDSAYANKWFFLRKPNGKIMWIHYLHKVNVVTIHDVESLPHADLLAEGAAGTVNRPVTRSTGPTPKEATRDDPGSSRDQTPAVGRSSGRLAHVFASVAGTARRVSGSFSAVRIGSSSGLGFDRMKEGSKAAVSNPGPGGRHLYQEDMEKELMSKYKQELVEHCNRDKIKYHNKKQAVADLTAIIVRDAYGDEEEEVHEEESAEESQEENPS</sequence>
<dbReference type="InterPro" id="IPR043502">
    <property type="entry name" value="DNA/RNA_pol_sf"/>
</dbReference>
<feature type="region of interest" description="Disordered" evidence="1">
    <location>
        <begin position="138"/>
        <end position="170"/>
    </location>
</feature>
<dbReference type="SUPFAM" id="SSF56672">
    <property type="entry name" value="DNA/RNA polymerases"/>
    <property type="match status" value="1"/>
</dbReference>
<evidence type="ECO:0000313" key="3">
    <source>
        <dbReference type="Proteomes" id="UP000265515"/>
    </source>
</evidence>
<evidence type="ECO:0000313" key="2">
    <source>
        <dbReference type="EMBL" id="GBG74383.1"/>
    </source>
</evidence>
<reference evidence="2 3" key="1">
    <citation type="journal article" date="2018" name="Cell">
        <title>The Chara Genome: Secondary Complexity and Implications for Plant Terrestrialization.</title>
        <authorList>
            <person name="Nishiyama T."/>
            <person name="Sakayama H."/>
            <person name="Vries J.D."/>
            <person name="Buschmann H."/>
            <person name="Saint-Marcoux D."/>
            <person name="Ullrich K.K."/>
            <person name="Haas F.B."/>
            <person name="Vanderstraeten L."/>
            <person name="Becker D."/>
            <person name="Lang D."/>
            <person name="Vosolsobe S."/>
            <person name="Rombauts S."/>
            <person name="Wilhelmsson P.K.I."/>
            <person name="Janitza P."/>
            <person name="Kern R."/>
            <person name="Heyl A."/>
            <person name="Rumpler F."/>
            <person name="Villalobos L.I.A.C."/>
            <person name="Clay J.M."/>
            <person name="Skokan R."/>
            <person name="Toyoda A."/>
            <person name="Suzuki Y."/>
            <person name="Kagoshima H."/>
            <person name="Schijlen E."/>
            <person name="Tajeshwar N."/>
            <person name="Catarino B."/>
            <person name="Hetherington A.J."/>
            <person name="Saltykova A."/>
            <person name="Bonnot C."/>
            <person name="Breuninger H."/>
            <person name="Symeonidi A."/>
            <person name="Radhakrishnan G.V."/>
            <person name="Van Nieuwerburgh F."/>
            <person name="Deforce D."/>
            <person name="Chang C."/>
            <person name="Karol K.G."/>
            <person name="Hedrich R."/>
            <person name="Ulvskov P."/>
            <person name="Glockner G."/>
            <person name="Delwiche C.F."/>
            <person name="Petrasek J."/>
            <person name="Van de Peer Y."/>
            <person name="Friml J."/>
            <person name="Beilby M."/>
            <person name="Dolan L."/>
            <person name="Kohara Y."/>
            <person name="Sugano S."/>
            <person name="Fujiyama A."/>
            <person name="Delaux P.-M."/>
            <person name="Quint M."/>
            <person name="TheiBen G."/>
            <person name="Hagemann M."/>
            <person name="Harholt J."/>
            <person name="Dunand C."/>
            <person name="Zachgo S."/>
            <person name="Langdale J."/>
            <person name="Maumus F."/>
            <person name="Straeten D.V.D."/>
            <person name="Gould S.B."/>
            <person name="Rensing S.A."/>
        </authorList>
    </citation>
    <scope>NUCLEOTIDE SEQUENCE [LARGE SCALE GENOMIC DNA]</scope>
    <source>
        <strain evidence="2 3">S276</strain>
    </source>
</reference>
<feature type="region of interest" description="Disordered" evidence="1">
    <location>
        <begin position="274"/>
        <end position="296"/>
    </location>
</feature>
<keyword evidence="3" id="KW-1185">Reference proteome</keyword>
<dbReference type="EMBL" id="BFEA01000202">
    <property type="protein sequence ID" value="GBG74383.1"/>
    <property type="molecule type" value="Genomic_DNA"/>
</dbReference>
<dbReference type="AlphaFoldDB" id="A0A388KWP7"/>
<gene>
    <name evidence="2" type="ORF">CBR_g18794</name>
</gene>